<accession>A0A089LH73</accession>
<dbReference type="Pfam" id="PF00440">
    <property type="entry name" value="TetR_N"/>
    <property type="match status" value="1"/>
</dbReference>
<evidence type="ECO:0000256" key="2">
    <source>
        <dbReference type="PROSITE-ProRule" id="PRU00335"/>
    </source>
</evidence>
<dbReference type="HOGENOM" id="CLU_087539_3_0_9"/>
<dbReference type="InterPro" id="IPR009057">
    <property type="entry name" value="Homeodomain-like_sf"/>
</dbReference>
<dbReference type="PANTHER" id="PTHR43479:SF7">
    <property type="entry name" value="TETR-FAMILY TRANSCRIPTIONAL REGULATOR"/>
    <property type="match status" value="1"/>
</dbReference>
<dbReference type="PANTHER" id="PTHR43479">
    <property type="entry name" value="ACREF/ENVCD OPERON REPRESSOR-RELATED"/>
    <property type="match status" value="1"/>
</dbReference>
<dbReference type="OrthoDB" id="9810250at2"/>
<keyword evidence="1 2" id="KW-0238">DNA-binding</keyword>
<dbReference type="RefSeq" id="WP_042215246.1">
    <property type="nucleotide sequence ID" value="NZ_CP009285.1"/>
</dbReference>
<dbReference type="GO" id="GO:0003677">
    <property type="term" value="F:DNA binding"/>
    <property type="evidence" value="ECO:0007669"/>
    <property type="project" value="UniProtKB-UniRule"/>
</dbReference>
<evidence type="ECO:0000259" key="3">
    <source>
        <dbReference type="PROSITE" id="PS50977"/>
    </source>
</evidence>
<dbReference type="PROSITE" id="PS50977">
    <property type="entry name" value="HTH_TETR_2"/>
    <property type="match status" value="1"/>
</dbReference>
<dbReference type="Proteomes" id="UP000029518">
    <property type="component" value="Chromosome"/>
</dbReference>
<gene>
    <name evidence="4" type="ORF">PBOR_22515</name>
</gene>
<organism evidence="4 5">
    <name type="scientific">Paenibacillus borealis</name>
    <dbReference type="NCBI Taxonomy" id="160799"/>
    <lineage>
        <taxon>Bacteria</taxon>
        <taxon>Bacillati</taxon>
        <taxon>Bacillota</taxon>
        <taxon>Bacilli</taxon>
        <taxon>Bacillales</taxon>
        <taxon>Paenibacillaceae</taxon>
        <taxon>Paenibacillus</taxon>
    </lineage>
</organism>
<proteinExistence type="predicted"/>
<evidence type="ECO:0000256" key="1">
    <source>
        <dbReference type="ARBA" id="ARBA00023125"/>
    </source>
</evidence>
<sequence length="198" mass="22206">MPSILSPNPNDPRVIRTRQLILDSFAEQLNTMDFNAITIQDITRKATINRATFYAHFPDKYALLESFLSDAFTELVLRKIDDQATLTEETLHTLVAALCDYHESSHHCLKKYDSLALIIEENIKMQLEQLLKRLLSGANSTADNRTLQTAATLLSWSIYGVTYRWNKEGRHESPSALAGRLVPLMNNGVSLLTAAGGE</sequence>
<reference evidence="4" key="1">
    <citation type="submission" date="2014-08" db="EMBL/GenBank/DDBJ databases">
        <title>Comparative genomics of the Paenibacillus odorifer group.</title>
        <authorList>
            <person name="den Bakker H.C."/>
            <person name="Tsai Y.-C.Y.-C."/>
            <person name="Martin N."/>
            <person name="Korlach J."/>
            <person name="Wiedmann M."/>
        </authorList>
    </citation>
    <scope>NUCLEOTIDE SEQUENCE [LARGE SCALE GENOMIC DNA]</scope>
    <source>
        <strain evidence="4">DSM 13188</strain>
    </source>
</reference>
<feature type="DNA-binding region" description="H-T-H motif" evidence="2">
    <location>
        <begin position="38"/>
        <end position="57"/>
    </location>
</feature>
<dbReference type="Gene3D" id="1.10.357.10">
    <property type="entry name" value="Tetracycline Repressor, domain 2"/>
    <property type="match status" value="1"/>
</dbReference>
<dbReference type="AlphaFoldDB" id="A0A089LH73"/>
<evidence type="ECO:0000313" key="5">
    <source>
        <dbReference type="Proteomes" id="UP000029518"/>
    </source>
</evidence>
<dbReference type="InterPro" id="IPR050624">
    <property type="entry name" value="HTH-type_Tx_Regulator"/>
</dbReference>
<protein>
    <recommendedName>
        <fullName evidence="3">HTH tetR-type domain-containing protein</fullName>
    </recommendedName>
</protein>
<dbReference type="EMBL" id="CP009285">
    <property type="protein sequence ID" value="AIQ59410.1"/>
    <property type="molecule type" value="Genomic_DNA"/>
</dbReference>
<dbReference type="KEGG" id="pbd:PBOR_22515"/>
<dbReference type="InterPro" id="IPR001647">
    <property type="entry name" value="HTH_TetR"/>
</dbReference>
<feature type="domain" description="HTH tetR-type" evidence="3">
    <location>
        <begin position="15"/>
        <end position="75"/>
    </location>
</feature>
<dbReference type="SUPFAM" id="SSF46689">
    <property type="entry name" value="Homeodomain-like"/>
    <property type="match status" value="1"/>
</dbReference>
<name>A0A089LH73_PAEBO</name>
<evidence type="ECO:0000313" key="4">
    <source>
        <dbReference type="EMBL" id="AIQ59410.1"/>
    </source>
</evidence>
<keyword evidence="5" id="KW-1185">Reference proteome</keyword>